<evidence type="ECO:0000256" key="7">
    <source>
        <dbReference type="SAM" id="MobiDB-lite"/>
    </source>
</evidence>
<dbReference type="PANTHER" id="PTHR47287:SF9">
    <property type="entry name" value="ZINC FINGER PROTEIN 4-LIKE"/>
    <property type="match status" value="1"/>
</dbReference>
<evidence type="ECO:0000259" key="8">
    <source>
        <dbReference type="PROSITE" id="PS50157"/>
    </source>
</evidence>
<dbReference type="InterPro" id="IPR036236">
    <property type="entry name" value="Znf_C2H2_sf"/>
</dbReference>
<keyword evidence="4" id="KW-0862">Zinc</keyword>
<accession>A0A444ZRT8</accession>
<name>A0A444ZRT8_ARAHY</name>
<dbReference type="InterPro" id="IPR013087">
    <property type="entry name" value="Znf_C2H2_type"/>
</dbReference>
<dbReference type="GO" id="GO:0008270">
    <property type="term" value="F:zinc ion binding"/>
    <property type="evidence" value="ECO:0007669"/>
    <property type="project" value="UniProtKB-KW"/>
</dbReference>
<feature type="compositionally biased region" description="Polar residues" evidence="7">
    <location>
        <begin position="258"/>
        <end position="275"/>
    </location>
</feature>
<feature type="region of interest" description="Disordered" evidence="7">
    <location>
        <begin position="229"/>
        <end position="317"/>
    </location>
</feature>
<dbReference type="Proteomes" id="UP000289738">
    <property type="component" value="Chromosome B03"/>
</dbReference>
<keyword evidence="5" id="KW-0539">Nucleus</keyword>
<proteinExistence type="predicted"/>
<dbReference type="PANTHER" id="PTHR47287">
    <property type="entry name" value="C2H2 AND C2HC ZINC FINGERS SUPERFAMILY PROTEIN"/>
    <property type="match status" value="1"/>
</dbReference>
<keyword evidence="2" id="KW-0479">Metal-binding</keyword>
<organism evidence="9 10">
    <name type="scientific">Arachis hypogaea</name>
    <name type="common">Peanut</name>
    <dbReference type="NCBI Taxonomy" id="3818"/>
    <lineage>
        <taxon>Eukaryota</taxon>
        <taxon>Viridiplantae</taxon>
        <taxon>Streptophyta</taxon>
        <taxon>Embryophyta</taxon>
        <taxon>Tracheophyta</taxon>
        <taxon>Spermatophyta</taxon>
        <taxon>Magnoliopsida</taxon>
        <taxon>eudicotyledons</taxon>
        <taxon>Gunneridae</taxon>
        <taxon>Pentapetalae</taxon>
        <taxon>rosids</taxon>
        <taxon>fabids</taxon>
        <taxon>Fabales</taxon>
        <taxon>Fabaceae</taxon>
        <taxon>Papilionoideae</taxon>
        <taxon>50 kb inversion clade</taxon>
        <taxon>dalbergioids sensu lato</taxon>
        <taxon>Dalbergieae</taxon>
        <taxon>Pterocarpus clade</taxon>
        <taxon>Arachis</taxon>
    </lineage>
</organism>
<evidence type="ECO:0000256" key="2">
    <source>
        <dbReference type="ARBA" id="ARBA00022723"/>
    </source>
</evidence>
<dbReference type="PROSITE" id="PS50157">
    <property type="entry name" value="ZINC_FINGER_C2H2_2"/>
    <property type="match status" value="1"/>
</dbReference>
<evidence type="ECO:0000256" key="6">
    <source>
        <dbReference type="PROSITE-ProRule" id="PRU00042"/>
    </source>
</evidence>
<dbReference type="Gene3D" id="3.30.160.60">
    <property type="entry name" value="Classic Zinc Finger"/>
    <property type="match status" value="1"/>
</dbReference>
<feature type="compositionally biased region" description="Basic and acidic residues" evidence="7">
    <location>
        <begin position="277"/>
        <end position="286"/>
    </location>
</feature>
<protein>
    <recommendedName>
        <fullName evidence="8">C2H2-type domain-containing protein</fullName>
    </recommendedName>
</protein>
<keyword evidence="10" id="KW-1185">Reference proteome</keyword>
<dbReference type="PROSITE" id="PS00028">
    <property type="entry name" value="ZINC_FINGER_C2H2_1"/>
    <property type="match status" value="1"/>
</dbReference>
<dbReference type="EMBL" id="SDMP01000013">
    <property type="protein sequence ID" value="RYR16909.1"/>
    <property type="molecule type" value="Genomic_DNA"/>
</dbReference>
<feature type="compositionally biased region" description="Polar residues" evidence="7">
    <location>
        <begin position="300"/>
        <end position="317"/>
    </location>
</feature>
<evidence type="ECO:0000313" key="9">
    <source>
        <dbReference type="EMBL" id="RYR16909.1"/>
    </source>
</evidence>
<comment type="subcellular location">
    <subcellularLocation>
        <location evidence="1">Nucleus</location>
    </subcellularLocation>
</comment>
<reference evidence="9 10" key="1">
    <citation type="submission" date="2019-01" db="EMBL/GenBank/DDBJ databases">
        <title>Sequencing of cultivated peanut Arachis hypogaea provides insights into genome evolution and oil improvement.</title>
        <authorList>
            <person name="Chen X."/>
        </authorList>
    </citation>
    <scope>NUCLEOTIDE SEQUENCE [LARGE SCALE GENOMIC DNA]</scope>
    <source>
        <strain evidence="10">cv. Fuhuasheng</strain>
        <tissue evidence="9">Leaves</tissue>
    </source>
</reference>
<dbReference type="InterPro" id="IPR044246">
    <property type="entry name" value="ZFP3-like"/>
</dbReference>
<feature type="compositionally biased region" description="Polar residues" evidence="7">
    <location>
        <begin position="83"/>
        <end position="93"/>
    </location>
</feature>
<feature type="compositionally biased region" description="Basic and acidic residues" evidence="7">
    <location>
        <begin position="94"/>
        <end position="108"/>
    </location>
</feature>
<dbReference type="GO" id="GO:0009788">
    <property type="term" value="P:negative regulation of abscisic acid-activated signaling pathway"/>
    <property type="evidence" value="ECO:0007669"/>
    <property type="project" value="InterPro"/>
</dbReference>
<keyword evidence="3 6" id="KW-0863">Zinc-finger</keyword>
<evidence type="ECO:0000256" key="4">
    <source>
        <dbReference type="ARBA" id="ARBA00022833"/>
    </source>
</evidence>
<evidence type="ECO:0000313" key="10">
    <source>
        <dbReference type="Proteomes" id="UP000289738"/>
    </source>
</evidence>
<feature type="compositionally biased region" description="Polar residues" evidence="7">
    <location>
        <begin position="37"/>
        <end position="46"/>
    </location>
</feature>
<feature type="region of interest" description="Disordered" evidence="7">
    <location>
        <begin position="1"/>
        <end position="46"/>
    </location>
</feature>
<evidence type="ECO:0000256" key="3">
    <source>
        <dbReference type="ARBA" id="ARBA00022771"/>
    </source>
</evidence>
<evidence type="ECO:0000256" key="1">
    <source>
        <dbReference type="ARBA" id="ARBA00004123"/>
    </source>
</evidence>
<feature type="compositionally biased region" description="Low complexity" evidence="7">
    <location>
        <begin position="11"/>
        <end position="20"/>
    </location>
</feature>
<comment type="caution">
    <text evidence="9">The sequence shown here is derived from an EMBL/GenBank/DDBJ whole genome shotgun (WGS) entry which is preliminary data.</text>
</comment>
<gene>
    <name evidence="9" type="ORF">Ahy_B03g061754</name>
</gene>
<sequence>MAGQSSDACPSESSSISGTSQGIDNNTRDNDLASEPDQASNSNNNMERMLDFVKLSNNDVSSIRCSSNVKELDFFNTGKRVMGSSSTWTNNNVDEGKDENTEEKERTSEPKTFSCNFCKREFSSSQALGGHQNAHKQERAIAKRRQGMDTGAFGHPHFPYYPYHSFSTPSLYGSYNRTLGVRVESMIHKPSYPWSAALRFGRNHNWSTQGILGSSSSLTLDRLSIEGLQPNNEVGGVSGIQASSSNLRKEDDNGGNGTTSQLGDSSTDNVATSLTRHAKDDPKPDNEPSSSESPGLDFRINNNTPLQITNPHSLITV</sequence>
<dbReference type="SUPFAM" id="SSF57667">
    <property type="entry name" value="beta-beta-alpha zinc fingers"/>
    <property type="match status" value="1"/>
</dbReference>
<dbReference type="GO" id="GO:0005634">
    <property type="term" value="C:nucleus"/>
    <property type="evidence" value="ECO:0007669"/>
    <property type="project" value="UniProtKB-SubCell"/>
</dbReference>
<feature type="domain" description="C2H2-type" evidence="8">
    <location>
        <begin position="113"/>
        <end position="140"/>
    </location>
</feature>
<feature type="region of interest" description="Disordered" evidence="7">
    <location>
        <begin position="83"/>
        <end position="108"/>
    </location>
</feature>
<dbReference type="AlphaFoldDB" id="A0A444ZRT8"/>
<evidence type="ECO:0000256" key="5">
    <source>
        <dbReference type="ARBA" id="ARBA00023242"/>
    </source>
</evidence>
<dbReference type="STRING" id="3818.A0A444ZRT8"/>